<dbReference type="Pfam" id="PF18099">
    <property type="entry name" value="CBM_35_2"/>
    <property type="match status" value="1"/>
</dbReference>
<dbReference type="AlphaFoldDB" id="A0A3D9L3J5"/>
<keyword evidence="2" id="KW-0732">Signal</keyword>
<dbReference type="Gene3D" id="3.20.20.80">
    <property type="entry name" value="Glycosidases"/>
    <property type="match status" value="1"/>
</dbReference>
<dbReference type="GO" id="GO:0030246">
    <property type="term" value="F:carbohydrate binding"/>
    <property type="evidence" value="ECO:0007669"/>
    <property type="project" value="InterPro"/>
</dbReference>
<keyword evidence="7" id="KW-0624">Polysaccharide degradation</keyword>
<dbReference type="Proteomes" id="UP000256779">
    <property type="component" value="Unassembled WGS sequence"/>
</dbReference>
<accession>A0A3D9L3J5</accession>
<keyword evidence="3" id="KW-0378">Hydrolase</keyword>
<evidence type="ECO:0000256" key="5">
    <source>
        <dbReference type="ARBA" id="ARBA00023277"/>
    </source>
</evidence>
<dbReference type="SUPFAM" id="SSF49785">
    <property type="entry name" value="Galactose-binding domain-like"/>
    <property type="match status" value="2"/>
</dbReference>
<feature type="domain" description="CBM6" evidence="8">
    <location>
        <begin position="703"/>
        <end position="827"/>
    </location>
</feature>
<dbReference type="NCBIfam" id="TIGR04183">
    <property type="entry name" value="Por_Secre_tail"/>
    <property type="match status" value="1"/>
</dbReference>
<dbReference type="GO" id="GO:0030245">
    <property type="term" value="P:cellulose catabolic process"/>
    <property type="evidence" value="ECO:0007669"/>
    <property type="project" value="UniProtKB-KW"/>
</dbReference>
<dbReference type="InterPro" id="IPR001547">
    <property type="entry name" value="Glyco_hydro_5"/>
</dbReference>
<dbReference type="RefSeq" id="WP_147302898.1">
    <property type="nucleotide sequence ID" value="NZ_QREG01000007.1"/>
</dbReference>
<dbReference type="Gene3D" id="2.60.120.260">
    <property type="entry name" value="Galactose-binding domain-like"/>
    <property type="match status" value="2"/>
</dbReference>
<dbReference type="InterPro" id="IPR008979">
    <property type="entry name" value="Galactose-bd-like_sf"/>
</dbReference>
<dbReference type="Pfam" id="PF00150">
    <property type="entry name" value="Cellulase"/>
    <property type="match status" value="1"/>
</dbReference>
<evidence type="ECO:0000256" key="3">
    <source>
        <dbReference type="ARBA" id="ARBA00022801"/>
    </source>
</evidence>
<name>A0A3D9L3J5_MARFU</name>
<comment type="caution">
    <text evidence="9">The sequence shown here is derived from an EMBL/GenBank/DDBJ whole genome shotgun (WGS) entry which is preliminary data.</text>
</comment>
<dbReference type="PANTHER" id="PTHR31297:SF41">
    <property type="entry name" value="ENDOGLUCANASE, PUTATIVE (AFU_ORTHOLOGUE AFUA_5G01830)-RELATED"/>
    <property type="match status" value="1"/>
</dbReference>
<proteinExistence type="inferred from homology"/>
<dbReference type="Pfam" id="PF03422">
    <property type="entry name" value="CBM_6"/>
    <property type="match status" value="1"/>
</dbReference>
<dbReference type="GO" id="GO:0008422">
    <property type="term" value="F:beta-glucosidase activity"/>
    <property type="evidence" value="ECO:0007669"/>
    <property type="project" value="TreeGrafter"/>
</dbReference>
<dbReference type="InterPro" id="IPR017853">
    <property type="entry name" value="GH"/>
</dbReference>
<dbReference type="InterPro" id="IPR026444">
    <property type="entry name" value="Secre_tail"/>
</dbReference>
<comment type="similarity">
    <text evidence="1">Belongs to the glycosyl hydrolase 5 (cellulase A) family.</text>
</comment>
<dbReference type="InterPro" id="IPR005084">
    <property type="entry name" value="CBM6"/>
</dbReference>
<dbReference type="PANTHER" id="PTHR31297">
    <property type="entry name" value="GLUCAN ENDO-1,6-BETA-GLUCOSIDASE B"/>
    <property type="match status" value="1"/>
</dbReference>
<dbReference type="CDD" id="cd04080">
    <property type="entry name" value="CBM6_cellulase-like"/>
    <property type="match status" value="2"/>
</dbReference>
<dbReference type="GO" id="GO:0005576">
    <property type="term" value="C:extracellular region"/>
    <property type="evidence" value="ECO:0007669"/>
    <property type="project" value="TreeGrafter"/>
</dbReference>
<keyword evidence="6" id="KW-0326">Glycosidase</keyword>
<reference evidence="9 10" key="1">
    <citation type="submission" date="2018-07" db="EMBL/GenBank/DDBJ databases">
        <title>Genomic Encyclopedia of Type Strains, Phase IV (KMG-IV): sequencing the most valuable type-strain genomes for metagenomic binning, comparative biology and taxonomic classification.</title>
        <authorList>
            <person name="Goeker M."/>
        </authorList>
    </citation>
    <scope>NUCLEOTIDE SEQUENCE [LARGE SCALE GENOMIC DNA]</scope>
    <source>
        <strain evidence="9 10">DSM 4134</strain>
    </source>
</reference>
<sequence>MPKLVVKKSNFQIVPVAIVLALLLLTMQPVSGQYLKASGQKIVNADGEEVIWRGIGLGGWMLQEGYMLRTSGAQYEIEDRIEALIGNQKKEQFYAAWLANHMRKIDVDSMASWGYNMIRLPMHYKLYTPPIEEEPVPGSITWLEQGFEMTDALLEWCKANNMYLILDLHAAPGGQGENKDISDYDPSKPSLWESTANQDKMVALWRKLAERYADEPMLAAYDIINEPNWGFQDHENDPNGCAESQNTLLWNLQKRVTKAIREVDQNHIIVIEGNCWGNNYGGLHTLWDDNLVISYHKYWNPNTQAEIQGMLNMRQERNVPIWLGETGENSNVWFTNAIELLEDNGIGWSWWPLKKLGGNNPLQIAMNDDYQQILDYWNGSGTKPSEEVAFKGLMQLAEDLKLEHTTYHPDVVDAMIRQPHTTETRPFKNHVLTAGEEVIVSTTDYDLGRVGHAYQDEEYTNITRDPGGQAWNLGYSYRNDGVDIEPTTDNDPKGNGYSVGWTNAGEWMLYTLKVDSSAAYDLSIRYAGGGSIHFEVDGVDVTENVQLPATGAYDAWDTFLIKDVLLEAGMRKLKLVIDQGGMNLNYFGFQMKSQIDDARFKGLSVTTADESELLLTLNKSLDEGTVSAEGFAVEINGSTQEPKSVALHAVSQLLITTSQGLTSEQKITLVYEGNGLRSTDGILLEPFELRVDNQLPKYLMIPGKIEAENFHVNQGLEIESTTDVGGGQNIGYTNTGDYLDYLINVQESGAYQVEVRVACAGNDGVIRLLQLDEAGETLNSKRVNVPITGGWQAWKTVTVSMDLTAGRTLLRMEIIDPEFNVNWMRFSYLGVLDAKKASGSVIFPNPCTDSFEVKGYEQALRILDLSGKVVQVAQGPVVDMRLLNPGVYLVEMQQSGMTKVEKIVLR</sequence>
<evidence type="ECO:0000313" key="9">
    <source>
        <dbReference type="EMBL" id="RED99813.1"/>
    </source>
</evidence>
<evidence type="ECO:0000256" key="1">
    <source>
        <dbReference type="ARBA" id="ARBA00005641"/>
    </source>
</evidence>
<dbReference type="OrthoDB" id="9800955at2"/>
<keyword evidence="5" id="KW-0119">Carbohydrate metabolism</keyword>
<evidence type="ECO:0000256" key="4">
    <source>
        <dbReference type="ARBA" id="ARBA00023001"/>
    </source>
</evidence>
<evidence type="ECO:0000256" key="7">
    <source>
        <dbReference type="ARBA" id="ARBA00023326"/>
    </source>
</evidence>
<gene>
    <name evidence="9" type="ORF">C7460_10795</name>
</gene>
<dbReference type="PROSITE" id="PS51175">
    <property type="entry name" value="CBM6"/>
    <property type="match status" value="2"/>
</dbReference>
<evidence type="ECO:0000256" key="6">
    <source>
        <dbReference type="ARBA" id="ARBA00023295"/>
    </source>
</evidence>
<dbReference type="GO" id="GO:0009986">
    <property type="term" value="C:cell surface"/>
    <property type="evidence" value="ECO:0007669"/>
    <property type="project" value="TreeGrafter"/>
</dbReference>
<evidence type="ECO:0000256" key="2">
    <source>
        <dbReference type="ARBA" id="ARBA00022729"/>
    </source>
</evidence>
<protein>
    <submittedName>
        <fullName evidence="9">Putative secreted protein (Por secretion system target)</fullName>
    </submittedName>
</protein>
<evidence type="ECO:0000313" key="10">
    <source>
        <dbReference type="Proteomes" id="UP000256779"/>
    </source>
</evidence>
<dbReference type="SUPFAM" id="SSF51445">
    <property type="entry name" value="(Trans)glycosidases"/>
    <property type="match status" value="1"/>
</dbReference>
<dbReference type="InterPro" id="IPR050386">
    <property type="entry name" value="Glycosyl_hydrolase_5"/>
</dbReference>
<dbReference type="InterPro" id="IPR041342">
    <property type="entry name" value="CBM35"/>
</dbReference>
<evidence type="ECO:0000259" key="8">
    <source>
        <dbReference type="PROSITE" id="PS51175"/>
    </source>
</evidence>
<dbReference type="InterPro" id="IPR006584">
    <property type="entry name" value="Cellulose-bd_IV"/>
</dbReference>
<dbReference type="EMBL" id="QREG01000007">
    <property type="protein sequence ID" value="RED99813.1"/>
    <property type="molecule type" value="Genomic_DNA"/>
</dbReference>
<keyword evidence="4" id="KW-0136">Cellulose degradation</keyword>
<dbReference type="Pfam" id="PF18962">
    <property type="entry name" value="Por_Secre_tail"/>
    <property type="match status" value="1"/>
</dbReference>
<organism evidence="9 10">
    <name type="scientific">Marinoscillum furvescens DSM 4134</name>
    <dbReference type="NCBI Taxonomy" id="1122208"/>
    <lineage>
        <taxon>Bacteria</taxon>
        <taxon>Pseudomonadati</taxon>
        <taxon>Bacteroidota</taxon>
        <taxon>Cytophagia</taxon>
        <taxon>Cytophagales</taxon>
        <taxon>Reichenbachiellaceae</taxon>
        <taxon>Marinoscillum</taxon>
    </lineage>
</organism>
<feature type="domain" description="CBM6" evidence="8">
    <location>
        <begin position="466"/>
        <end position="590"/>
    </location>
</feature>
<keyword evidence="10" id="KW-1185">Reference proteome</keyword>
<dbReference type="SMART" id="SM00606">
    <property type="entry name" value="CBD_IV"/>
    <property type="match status" value="2"/>
</dbReference>